<keyword evidence="1 2" id="KW-0732">Signal</keyword>
<dbReference type="STRING" id="34103.SAMN05421778_10717"/>
<gene>
    <name evidence="4" type="ORF">X805_23460</name>
</gene>
<dbReference type="Proteomes" id="UP000026714">
    <property type="component" value="Unassembled WGS sequence"/>
</dbReference>
<reference evidence="4 5" key="1">
    <citation type="journal article" date="2014" name="FEMS Microbiol. Ecol.">
        <title>Sphaerotilus natans encrusted with nanoball-shaped Fe(III) oxide minerals formed by nitrate-reducing mixotrophic Fe(II) oxidation.</title>
        <authorList>
            <person name="Park S."/>
            <person name="Kim D.H."/>
            <person name="Lee J.H."/>
            <person name="Hur H.G."/>
        </authorList>
    </citation>
    <scope>NUCLEOTIDE SEQUENCE [LARGE SCALE GENOMIC DNA]</scope>
    <source>
        <strain evidence="4 5">DSM 6575</strain>
    </source>
</reference>
<feature type="signal peptide" evidence="2">
    <location>
        <begin position="1"/>
        <end position="36"/>
    </location>
</feature>
<dbReference type="PANTHER" id="PTHR35936:SF17">
    <property type="entry name" value="ARGININE-BINDING EXTRACELLULAR PROTEIN ARTP"/>
    <property type="match status" value="1"/>
</dbReference>
<dbReference type="eggNOG" id="COG0834">
    <property type="taxonomic scope" value="Bacteria"/>
</dbReference>
<evidence type="ECO:0000313" key="5">
    <source>
        <dbReference type="Proteomes" id="UP000026714"/>
    </source>
</evidence>
<feature type="domain" description="Solute-binding protein family 3/N-terminal" evidence="3">
    <location>
        <begin position="51"/>
        <end position="284"/>
    </location>
</feature>
<feature type="chain" id="PRO_5001575974" evidence="2">
    <location>
        <begin position="37"/>
        <end position="291"/>
    </location>
</feature>
<dbReference type="InterPro" id="IPR006311">
    <property type="entry name" value="TAT_signal"/>
</dbReference>
<dbReference type="SMART" id="SM00062">
    <property type="entry name" value="PBPb"/>
    <property type="match status" value="1"/>
</dbReference>
<sequence>MTDRDENANPLRRRLITAAPALALGTLLGVGGSAQAQDEKSALTRVRERGRLVVGLYHDLPPFHVKGQGIDTELAQALAKGLGVELSPLPFNAGENMNDDLRNMVWKGHYLGYGPADVLLHVPVDRPLMMENPQVSIFGPYWRERVAVARDLSKLPELDSLEPLRGRPVAVPGQSLAGWLMIGAESGMLRDSLQTKMDNGVIAAQMLQRGEVVAAAGLRSELESTLQGDPRFAIGPLPMPRAPKDGWAVGMATKKNATDLAEALQRVVNELAASGALKAMFAKGRLEWRPV</sequence>
<evidence type="ECO:0000256" key="1">
    <source>
        <dbReference type="ARBA" id="ARBA00022729"/>
    </source>
</evidence>
<protein>
    <submittedName>
        <fullName evidence="4">Periplasmic-binding protein</fullName>
    </submittedName>
</protein>
<dbReference type="EMBL" id="AZRA01000060">
    <property type="protein sequence ID" value="KDB52072.1"/>
    <property type="molecule type" value="Genomic_DNA"/>
</dbReference>
<evidence type="ECO:0000313" key="4">
    <source>
        <dbReference type="EMBL" id="KDB52072.1"/>
    </source>
</evidence>
<organism evidence="4 5">
    <name type="scientific">Sphaerotilus natans subsp. natans DSM 6575</name>
    <dbReference type="NCBI Taxonomy" id="1286631"/>
    <lineage>
        <taxon>Bacteria</taxon>
        <taxon>Pseudomonadati</taxon>
        <taxon>Pseudomonadota</taxon>
        <taxon>Betaproteobacteria</taxon>
        <taxon>Burkholderiales</taxon>
        <taxon>Sphaerotilaceae</taxon>
        <taxon>Sphaerotilus</taxon>
    </lineage>
</organism>
<dbReference type="InterPro" id="IPR001638">
    <property type="entry name" value="Solute-binding_3/MltF_N"/>
</dbReference>
<evidence type="ECO:0000259" key="3">
    <source>
        <dbReference type="SMART" id="SM00062"/>
    </source>
</evidence>
<dbReference type="PROSITE" id="PS51318">
    <property type="entry name" value="TAT"/>
    <property type="match status" value="1"/>
</dbReference>
<keyword evidence="5" id="KW-1185">Reference proteome</keyword>
<proteinExistence type="predicted"/>
<dbReference type="Gene3D" id="3.40.190.10">
    <property type="entry name" value="Periplasmic binding protein-like II"/>
    <property type="match status" value="3"/>
</dbReference>
<dbReference type="AlphaFoldDB" id="A0A059KKT5"/>
<evidence type="ECO:0000256" key="2">
    <source>
        <dbReference type="SAM" id="SignalP"/>
    </source>
</evidence>
<name>A0A059KKT5_9BURK</name>
<accession>A0A059KKT5</accession>
<dbReference type="RefSeq" id="WP_037482092.1">
    <property type="nucleotide sequence ID" value="NZ_AZRA01000060.1"/>
</dbReference>
<comment type="caution">
    <text evidence="4">The sequence shown here is derived from an EMBL/GenBank/DDBJ whole genome shotgun (WGS) entry which is preliminary data.</text>
</comment>
<dbReference type="PANTHER" id="PTHR35936">
    <property type="entry name" value="MEMBRANE-BOUND LYTIC MUREIN TRANSGLYCOSYLASE F"/>
    <property type="match status" value="1"/>
</dbReference>
<dbReference type="SUPFAM" id="SSF53850">
    <property type="entry name" value="Periplasmic binding protein-like II"/>
    <property type="match status" value="1"/>
</dbReference>